<feature type="transmembrane region" description="Helical" evidence="1">
    <location>
        <begin position="42"/>
        <end position="63"/>
    </location>
</feature>
<feature type="transmembrane region" description="Helical" evidence="1">
    <location>
        <begin position="75"/>
        <end position="92"/>
    </location>
</feature>
<dbReference type="Pfam" id="PF05987">
    <property type="entry name" value="DUF898"/>
    <property type="match status" value="1"/>
</dbReference>
<evidence type="ECO:0000256" key="1">
    <source>
        <dbReference type="SAM" id="Phobius"/>
    </source>
</evidence>
<keyword evidence="1" id="KW-0472">Membrane</keyword>
<name>A0A1I5UL69_9RHOB</name>
<dbReference type="Proteomes" id="UP000243106">
    <property type="component" value="Unassembled WGS sequence"/>
</dbReference>
<dbReference type="InterPro" id="IPR010295">
    <property type="entry name" value="DUF898"/>
</dbReference>
<proteinExistence type="predicted"/>
<dbReference type="EMBL" id="FOXV01000001">
    <property type="protein sequence ID" value="SFP95346.1"/>
    <property type="molecule type" value="Genomic_DNA"/>
</dbReference>
<keyword evidence="1" id="KW-0812">Transmembrane</keyword>
<protein>
    <recommendedName>
        <fullName evidence="4">DUF898 domain-containing protein</fullName>
    </recommendedName>
</protein>
<dbReference type="AlphaFoldDB" id="A0A1I5UL69"/>
<sequence>MTVLTLGIYRFWMKTRLRRWYWSAIRPGGHPLEYVGDPWEKLLGFLIAVVILAFYIGIVNLILMFLSFSLFQGNVAAYALSLVGVIPLWFYAQYRARRYVLARTRWRGLRFGLEPGAWGYAFRALTHWTLTILSLGLLWPRMTFWLEKYKTDRTFYGNARMVQEGRWTMLYPALRWIAVALALALCAAAAFASDAQLGAPLAAAAFASGLYGLVFYRIESLRLLTETKRLGDMRLAFDPSAMRVLVIQGLGYAATVAILLIPFSVLGIALLGVQSLELLAEMDIDAPIPELGAVPRVALVAISLALYFTIFLMWSAFTHVFVTMPTMRHFALNLAILNADDLSALRQRPRDDAEQAEGFAEALDVGASL</sequence>
<feature type="transmembrane region" description="Helical" evidence="1">
    <location>
        <begin position="250"/>
        <end position="273"/>
    </location>
</feature>
<accession>A0A1I5UL69</accession>
<organism evidence="2 3">
    <name type="scientific">Roseivivax halotolerans</name>
    <dbReference type="NCBI Taxonomy" id="93684"/>
    <lineage>
        <taxon>Bacteria</taxon>
        <taxon>Pseudomonadati</taxon>
        <taxon>Pseudomonadota</taxon>
        <taxon>Alphaproteobacteria</taxon>
        <taxon>Rhodobacterales</taxon>
        <taxon>Roseobacteraceae</taxon>
        <taxon>Roseivivax</taxon>
    </lineage>
</organism>
<reference evidence="3" key="1">
    <citation type="submission" date="2016-10" db="EMBL/GenBank/DDBJ databases">
        <authorList>
            <person name="Varghese N."/>
            <person name="Submissions S."/>
        </authorList>
    </citation>
    <scope>NUCLEOTIDE SEQUENCE [LARGE SCALE GENOMIC DNA]</scope>
    <source>
        <strain evidence="3">JCM 10271</strain>
    </source>
</reference>
<evidence type="ECO:0000313" key="3">
    <source>
        <dbReference type="Proteomes" id="UP000243106"/>
    </source>
</evidence>
<evidence type="ECO:0008006" key="4">
    <source>
        <dbReference type="Google" id="ProtNLM"/>
    </source>
</evidence>
<keyword evidence="3" id="KW-1185">Reference proteome</keyword>
<feature type="transmembrane region" description="Helical" evidence="1">
    <location>
        <begin position="293"/>
        <end position="322"/>
    </location>
</feature>
<keyword evidence="1" id="KW-1133">Transmembrane helix</keyword>
<dbReference type="STRING" id="93684.SAMN05421853_1018"/>
<evidence type="ECO:0000313" key="2">
    <source>
        <dbReference type="EMBL" id="SFP95346.1"/>
    </source>
</evidence>
<feature type="transmembrane region" description="Helical" evidence="1">
    <location>
        <begin position="173"/>
        <end position="192"/>
    </location>
</feature>
<feature type="transmembrane region" description="Helical" evidence="1">
    <location>
        <begin position="198"/>
        <end position="218"/>
    </location>
</feature>
<gene>
    <name evidence="2" type="ORF">SAMN05421853_1018</name>
</gene>